<evidence type="ECO:0008006" key="6">
    <source>
        <dbReference type="Google" id="ProtNLM"/>
    </source>
</evidence>
<name>A0A495XYN6_9MICO</name>
<dbReference type="Proteomes" id="UP000590811">
    <property type="component" value="Unassembled WGS sequence"/>
</dbReference>
<comment type="caution">
    <text evidence="3">The sequence shown here is derived from an EMBL/GenBank/DDBJ whole genome shotgun (WGS) entry which is preliminary data.</text>
</comment>
<evidence type="ECO:0000313" key="4">
    <source>
        <dbReference type="Proteomes" id="UP000278440"/>
    </source>
</evidence>
<evidence type="ECO:0000313" key="3">
    <source>
        <dbReference type="EMBL" id="RKT79721.1"/>
    </source>
</evidence>
<dbReference type="EMBL" id="RBXT01000001">
    <property type="protein sequence ID" value="RKT79721.1"/>
    <property type="molecule type" value="Genomic_DNA"/>
</dbReference>
<protein>
    <recommendedName>
        <fullName evidence="6">Zincin peptidase</fullName>
    </recommendedName>
</protein>
<gene>
    <name evidence="3" type="ORF">DFJ68_3199</name>
    <name evidence="2" type="ORF">FHW14_002503</name>
</gene>
<dbReference type="Proteomes" id="UP000278440">
    <property type="component" value="Unassembled WGS sequence"/>
</dbReference>
<keyword evidence="1" id="KW-0812">Transmembrane</keyword>
<accession>A0A495XYN6</accession>
<feature type="transmembrane region" description="Helical" evidence="1">
    <location>
        <begin position="112"/>
        <end position="135"/>
    </location>
</feature>
<reference evidence="3 4" key="1">
    <citation type="submission" date="2018-10" db="EMBL/GenBank/DDBJ databases">
        <title>Sequencing the genomes of 1000 actinobacteria strains.</title>
        <authorList>
            <person name="Klenk H.-P."/>
        </authorList>
    </citation>
    <scope>NUCLEOTIDE SEQUENCE [LARGE SCALE GENOMIC DNA]</scope>
    <source>
        <strain evidence="3 4">DSM 44267</strain>
    </source>
</reference>
<evidence type="ECO:0000256" key="1">
    <source>
        <dbReference type="SAM" id="Phobius"/>
    </source>
</evidence>
<sequence length="183" mass="18698">MAEIRVLPRDGMPWWVVPLAVLRQVRPLLVLLAVLLAAAAAWAVATGDAVPLGVLAQLAGFAVVGVVGSFALHESAHVVALRPGRGITHVGLEQTWLRLSVVPIGRADGRTVVVAALAGPLACVAVGGLGLLVAAALSPVVALPTAWCWAFVAHVVLLLPVFGDGRVLARALLASPAPVGRPT</sequence>
<dbReference type="RefSeq" id="WP_147431617.1">
    <property type="nucleotide sequence ID" value="NZ_JACHVT010000005.1"/>
</dbReference>
<keyword evidence="1" id="KW-1133">Transmembrane helix</keyword>
<dbReference type="EMBL" id="JACHVT010000005">
    <property type="protein sequence ID" value="MBB2987320.1"/>
    <property type="molecule type" value="Genomic_DNA"/>
</dbReference>
<proteinExistence type="predicted"/>
<keyword evidence="4" id="KW-1185">Reference proteome</keyword>
<evidence type="ECO:0000313" key="2">
    <source>
        <dbReference type="EMBL" id="MBB2987320.1"/>
    </source>
</evidence>
<dbReference type="OrthoDB" id="4201398at2"/>
<dbReference type="AlphaFoldDB" id="A0A495XYN6"/>
<keyword evidence="1" id="KW-0472">Membrane</keyword>
<feature type="transmembrane region" description="Helical" evidence="1">
    <location>
        <begin position="141"/>
        <end position="162"/>
    </location>
</feature>
<organism evidence="3 4">
    <name type="scientific">Terracoccus luteus</name>
    <dbReference type="NCBI Taxonomy" id="53356"/>
    <lineage>
        <taxon>Bacteria</taxon>
        <taxon>Bacillati</taxon>
        <taxon>Actinomycetota</taxon>
        <taxon>Actinomycetes</taxon>
        <taxon>Micrococcales</taxon>
        <taxon>Intrasporangiaceae</taxon>
        <taxon>Terracoccus</taxon>
    </lineage>
</organism>
<reference evidence="2 5" key="2">
    <citation type="submission" date="2020-08" db="EMBL/GenBank/DDBJ databases">
        <title>Genomic Encyclopedia of Type Strains, Phase IV (KMG-V): Genome sequencing to study the core and pangenomes of soil and plant-associated prokaryotes.</title>
        <authorList>
            <person name="Whitman W."/>
        </authorList>
    </citation>
    <scope>NUCLEOTIDE SEQUENCE [LARGE SCALE GENOMIC DNA]</scope>
    <source>
        <strain evidence="2 5">B3ACCR2</strain>
    </source>
</reference>
<evidence type="ECO:0000313" key="5">
    <source>
        <dbReference type="Proteomes" id="UP000590811"/>
    </source>
</evidence>
<feature type="transmembrane region" description="Helical" evidence="1">
    <location>
        <begin position="53"/>
        <end position="72"/>
    </location>
</feature>